<evidence type="ECO:0000256" key="5">
    <source>
        <dbReference type="ARBA" id="ARBA00023242"/>
    </source>
</evidence>
<dbReference type="PROSITE" id="PS50048">
    <property type="entry name" value="ZN2_CY6_FUNGAL_2"/>
    <property type="match status" value="1"/>
</dbReference>
<dbReference type="GO" id="GO:0000981">
    <property type="term" value="F:DNA-binding transcription factor activity, RNA polymerase II-specific"/>
    <property type="evidence" value="ECO:0007669"/>
    <property type="project" value="InterPro"/>
</dbReference>
<dbReference type="PROSITE" id="PS00463">
    <property type="entry name" value="ZN2_CY6_FUNGAL_1"/>
    <property type="match status" value="1"/>
</dbReference>
<dbReference type="SUPFAM" id="SSF57701">
    <property type="entry name" value="Zn2/Cys6 DNA-binding domain"/>
    <property type="match status" value="1"/>
</dbReference>
<dbReference type="RefSeq" id="XP_040690003.1">
    <property type="nucleotide sequence ID" value="XM_040827831.1"/>
</dbReference>
<gene>
    <name evidence="7" type="ORF">ASPWEDRAFT_106714</name>
</gene>
<dbReference type="OrthoDB" id="5130013at2759"/>
<dbReference type="GO" id="GO:0045944">
    <property type="term" value="P:positive regulation of transcription by RNA polymerase II"/>
    <property type="evidence" value="ECO:0007669"/>
    <property type="project" value="TreeGrafter"/>
</dbReference>
<name>A0A1L9RNB2_ASPWE</name>
<dbReference type="Pfam" id="PF00172">
    <property type="entry name" value="Zn_clus"/>
    <property type="match status" value="1"/>
</dbReference>
<comment type="subcellular location">
    <subcellularLocation>
        <location evidence="1">Nucleus</location>
    </subcellularLocation>
</comment>
<dbReference type="SMART" id="SM00066">
    <property type="entry name" value="GAL4"/>
    <property type="match status" value="1"/>
</dbReference>
<dbReference type="EMBL" id="KV878211">
    <property type="protein sequence ID" value="OJJ36327.1"/>
    <property type="molecule type" value="Genomic_DNA"/>
</dbReference>
<feature type="domain" description="Zn(2)-C6 fungal-type" evidence="6">
    <location>
        <begin position="4"/>
        <end position="32"/>
    </location>
</feature>
<evidence type="ECO:0000256" key="3">
    <source>
        <dbReference type="ARBA" id="ARBA00023125"/>
    </source>
</evidence>
<dbReference type="Pfam" id="PF11951">
    <property type="entry name" value="Fungal_trans_2"/>
    <property type="match status" value="1"/>
</dbReference>
<dbReference type="PANTHER" id="PTHR37534:SF8">
    <property type="entry name" value="ZN(II)2CYS6 TRANSCRIPTION FACTOR (EUROFUNG)"/>
    <property type="match status" value="1"/>
</dbReference>
<dbReference type="GO" id="GO:0005634">
    <property type="term" value="C:nucleus"/>
    <property type="evidence" value="ECO:0007669"/>
    <property type="project" value="UniProtKB-SubCell"/>
</dbReference>
<dbReference type="GO" id="GO:0008270">
    <property type="term" value="F:zinc ion binding"/>
    <property type="evidence" value="ECO:0007669"/>
    <property type="project" value="InterPro"/>
</dbReference>
<dbReference type="InterPro" id="IPR021858">
    <property type="entry name" value="Fun_TF"/>
</dbReference>
<dbReference type="GO" id="GO:0000976">
    <property type="term" value="F:transcription cis-regulatory region binding"/>
    <property type="evidence" value="ECO:0007669"/>
    <property type="project" value="TreeGrafter"/>
</dbReference>
<keyword evidence="8" id="KW-1185">Reference proteome</keyword>
<evidence type="ECO:0000256" key="2">
    <source>
        <dbReference type="ARBA" id="ARBA00023015"/>
    </source>
</evidence>
<dbReference type="InterPro" id="IPR001138">
    <property type="entry name" value="Zn2Cys6_DnaBD"/>
</dbReference>
<evidence type="ECO:0000259" key="6">
    <source>
        <dbReference type="PROSITE" id="PS50048"/>
    </source>
</evidence>
<keyword evidence="4" id="KW-0804">Transcription</keyword>
<dbReference type="Gene3D" id="4.10.240.10">
    <property type="entry name" value="Zn(2)-C6 fungal-type DNA-binding domain"/>
    <property type="match status" value="1"/>
</dbReference>
<protein>
    <recommendedName>
        <fullName evidence="6">Zn(2)-C6 fungal-type domain-containing protein</fullName>
    </recommendedName>
</protein>
<dbReference type="PANTHER" id="PTHR37534">
    <property type="entry name" value="TRANSCRIPTIONAL ACTIVATOR PROTEIN UGA3"/>
    <property type="match status" value="1"/>
</dbReference>
<dbReference type="GeneID" id="63743679"/>
<dbReference type="Proteomes" id="UP000184383">
    <property type="component" value="Unassembled WGS sequence"/>
</dbReference>
<keyword evidence="2" id="KW-0805">Transcription regulation</keyword>
<dbReference type="VEuPathDB" id="FungiDB:ASPWEDRAFT_106714"/>
<proteinExistence type="predicted"/>
<keyword evidence="3" id="KW-0238">DNA-binding</keyword>
<evidence type="ECO:0000313" key="8">
    <source>
        <dbReference type="Proteomes" id="UP000184383"/>
    </source>
</evidence>
<dbReference type="InterPro" id="IPR036864">
    <property type="entry name" value="Zn2-C6_fun-type_DNA-bd_sf"/>
</dbReference>
<keyword evidence="5" id="KW-0539">Nucleus</keyword>
<organism evidence="7 8">
    <name type="scientific">Aspergillus wentii DTO 134E9</name>
    <dbReference type="NCBI Taxonomy" id="1073089"/>
    <lineage>
        <taxon>Eukaryota</taxon>
        <taxon>Fungi</taxon>
        <taxon>Dikarya</taxon>
        <taxon>Ascomycota</taxon>
        <taxon>Pezizomycotina</taxon>
        <taxon>Eurotiomycetes</taxon>
        <taxon>Eurotiomycetidae</taxon>
        <taxon>Eurotiales</taxon>
        <taxon>Aspergillaceae</taxon>
        <taxon>Aspergillus</taxon>
        <taxon>Aspergillus subgen. Cremei</taxon>
    </lineage>
</organism>
<dbReference type="AlphaFoldDB" id="A0A1L9RNB2"/>
<evidence type="ECO:0000256" key="4">
    <source>
        <dbReference type="ARBA" id="ARBA00023163"/>
    </source>
</evidence>
<evidence type="ECO:0000313" key="7">
    <source>
        <dbReference type="EMBL" id="OJJ36327.1"/>
    </source>
</evidence>
<sequence>MDGSCYTCRRRRIQCDRSQIPCGKCEKAGIECYDKRPLRWVKGVAIRGNLQGVSFEAGSGTVAKTSNSLMTRNGKLAECMLNGPAMTMQLVLEDPSMANLDGVSRYYLDYYNDRICKLFIVYDSDKNPFRSLIPLALNDGILLKALLALAACHKANTGRPFYHTEESNSLESFNALRDTLAFKHQAIQGLSRTLQDAQVAKQDTTVASIFLLIFLDLLESGRDRWNVHLEGAKNLIALNNQPSESPAGIGPDPGRTVQDIRNFITRQIYLIETLGSTFVRPGLLSQVISPGQLWMMPQENVEQSFLGCPEYILNAIQYLSQQRDIILSLNPVDVAGIDYHIQNLTTVLESIQNFDCYAWASTLPQPQSSSVRDTHHLGLLSQSYKTGALVYGRRVLDILTQDVISQDDLISELINLIGALKDDNALYKCVLWPIVMIGFECQWQSQRDFVTGCLERFWTDTSCLNAINAAKVLQTYWQQGDTQEPFSSQWIFNIGCFGGDWLLI</sequence>
<evidence type="ECO:0000256" key="1">
    <source>
        <dbReference type="ARBA" id="ARBA00004123"/>
    </source>
</evidence>
<reference evidence="8" key="1">
    <citation type="journal article" date="2017" name="Genome Biol.">
        <title>Comparative genomics reveals high biological diversity and specific adaptations in the industrially and medically important fungal genus Aspergillus.</title>
        <authorList>
            <person name="de Vries R.P."/>
            <person name="Riley R."/>
            <person name="Wiebenga A."/>
            <person name="Aguilar-Osorio G."/>
            <person name="Amillis S."/>
            <person name="Uchima C.A."/>
            <person name="Anderluh G."/>
            <person name="Asadollahi M."/>
            <person name="Askin M."/>
            <person name="Barry K."/>
            <person name="Battaglia E."/>
            <person name="Bayram O."/>
            <person name="Benocci T."/>
            <person name="Braus-Stromeyer S.A."/>
            <person name="Caldana C."/>
            <person name="Canovas D."/>
            <person name="Cerqueira G.C."/>
            <person name="Chen F."/>
            <person name="Chen W."/>
            <person name="Choi C."/>
            <person name="Clum A."/>
            <person name="Dos Santos R.A."/>
            <person name="Damasio A.R."/>
            <person name="Diallinas G."/>
            <person name="Emri T."/>
            <person name="Fekete E."/>
            <person name="Flipphi M."/>
            <person name="Freyberg S."/>
            <person name="Gallo A."/>
            <person name="Gournas C."/>
            <person name="Habgood R."/>
            <person name="Hainaut M."/>
            <person name="Harispe M.L."/>
            <person name="Henrissat B."/>
            <person name="Hilden K.S."/>
            <person name="Hope R."/>
            <person name="Hossain A."/>
            <person name="Karabika E."/>
            <person name="Karaffa L."/>
            <person name="Karanyi Z."/>
            <person name="Krasevec N."/>
            <person name="Kuo A."/>
            <person name="Kusch H."/>
            <person name="LaButti K."/>
            <person name="Lagendijk E.L."/>
            <person name="Lapidus A."/>
            <person name="Levasseur A."/>
            <person name="Lindquist E."/>
            <person name="Lipzen A."/>
            <person name="Logrieco A.F."/>
            <person name="MacCabe A."/>
            <person name="Maekelae M.R."/>
            <person name="Malavazi I."/>
            <person name="Melin P."/>
            <person name="Meyer V."/>
            <person name="Mielnichuk N."/>
            <person name="Miskei M."/>
            <person name="Molnar A.P."/>
            <person name="Mule G."/>
            <person name="Ngan C.Y."/>
            <person name="Orejas M."/>
            <person name="Orosz E."/>
            <person name="Ouedraogo J.P."/>
            <person name="Overkamp K.M."/>
            <person name="Park H.-S."/>
            <person name="Perrone G."/>
            <person name="Piumi F."/>
            <person name="Punt P.J."/>
            <person name="Ram A.F."/>
            <person name="Ramon A."/>
            <person name="Rauscher S."/>
            <person name="Record E."/>
            <person name="Riano-Pachon D.M."/>
            <person name="Robert V."/>
            <person name="Roehrig J."/>
            <person name="Ruller R."/>
            <person name="Salamov A."/>
            <person name="Salih N.S."/>
            <person name="Samson R.A."/>
            <person name="Sandor E."/>
            <person name="Sanguinetti M."/>
            <person name="Schuetze T."/>
            <person name="Sepcic K."/>
            <person name="Shelest E."/>
            <person name="Sherlock G."/>
            <person name="Sophianopoulou V."/>
            <person name="Squina F.M."/>
            <person name="Sun H."/>
            <person name="Susca A."/>
            <person name="Todd R.B."/>
            <person name="Tsang A."/>
            <person name="Unkles S.E."/>
            <person name="van de Wiele N."/>
            <person name="van Rossen-Uffink D."/>
            <person name="Oliveira J.V."/>
            <person name="Vesth T.C."/>
            <person name="Visser J."/>
            <person name="Yu J.-H."/>
            <person name="Zhou M."/>
            <person name="Andersen M.R."/>
            <person name="Archer D.B."/>
            <person name="Baker S.E."/>
            <person name="Benoit I."/>
            <person name="Brakhage A.A."/>
            <person name="Braus G.H."/>
            <person name="Fischer R."/>
            <person name="Frisvad J.C."/>
            <person name="Goldman G.H."/>
            <person name="Houbraken J."/>
            <person name="Oakley B."/>
            <person name="Pocsi I."/>
            <person name="Scazzocchio C."/>
            <person name="Seiboth B."/>
            <person name="vanKuyk P.A."/>
            <person name="Wortman J."/>
            <person name="Dyer P.S."/>
            <person name="Grigoriev I.V."/>
        </authorList>
    </citation>
    <scope>NUCLEOTIDE SEQUENCE [LARGE SCALE GENOMIC DNA]</scope>
    <source>
        <strain evidence="8">DTO 134E9</strain>
    </source>
</reference>
<dbReference type="CDD" id="cd00067">
    <property type="entry name" value="GAL4"/>
    <property type="match status" value="1"/>
</dbReference>
<accession>A0A1L9RNB2</accession>